<dbReference type="PANTHER" id="PTHR23227">
    <property type="entry name" value="BUCENTAUR RELATED"/>
    <property type="match status" value="1"/>
</dbReference>
<proteinExistence type="predicted"/>
<sequence>MIQEVLNGRAVSFTIRNKIADVFPELPLGVNERLTLCVHLRGNQLATVISPCAPTLDSDEKVKERFCSDLNNALASIPRDDKVIFLGDFNTQTDDHEIWSGTIDKNGMGKANANTILLLTKCAQTSLIMRNTIFCQKKRLKITWRHPRLEHWHPLDYIIV</sequence>
<dbReference type="PANTHER" id="PTHR23227:SF84">
    <property type="entry name" value="ENDONUCLEASE_EXONUCLEASE_PHOSPHATASE DOMAIN-CONTAINING PROTEIN"/>
    <property type="match status" value="1"/>
</dbReference>
<organism evidence="1 2">
    <name type="scientific">Alligator mississippiensis</name>
    <name type="common">American alligator</name>
    <dbReference type="NCBI Taxonomy" id="8496"/>
    <lineage>
        <taxon>Eukaryota</taxon>
        <taxon>Metazoa</taxon>
        <taxon>Chordata</taxon>
        <taxon>Craniata</taxon>
        <taxon>Vertebrata</taxon>
        <taxon>Euteleostomi</taxon>
        <taxon>Archelosauria</taxon>
        <taxon>Archosauria</taxon>
        <taxon>Crocodylia</taxon>
        <taxon>Alligatoridae</taxon>
        <taxon>Alligatorinae</taxon>
        <taxon>Alligator</taxon>
    </lineage>
</organism>
<evidence type="ECO:0000313" key="1">
    <source>
        <dbReference type="EMBL" id="KYO29807.1"/>
    </source>
</evidence>
<dbReference type="Proteomes" id="UP000050525">
    <property type="component" value="Unassembled WGS sequence"/>
</dbReference>
<gene>
    <name evidence="1" type="ORF">Y1Q_0023161</name>
</gene>
<dbReference type="SUPFAM" id="SSF56219">
    <property type="entry name" value="DNase I-like"/>
    <property type="match status" value="1"/>
</dbReference>
<protein>
    <recommendedName>
        <fullName evidence="3">Endonuclease/exonuclease/phosphatase domain-containing protein</fullName>
    </recommendedName>
</protein>
<dbReference type="InterPro" id="IPR027124">
    <property type="entry name" value="Swc5/CFDP1/2"/>
</dbReference>
<keyword evidence="2" id="KW-1185">Reference proteome</keyword>
<dbReference type="STRING" id="8496.A0A151MZ72"/>
<name>A0A151MZ72_ALLMI</name>
<dbReference type="Gene3D" id="3.60.10.10">
    <property type="entry name" value="Endonuclease/exonuclease/phosphatase"/>
    <property type="match status" value="1"/>
</dbReference>
<reference evidence="1 2" key="1">
    <citation type="journal article" date="2012" name="Genome Biol.">
        <title>Sequencing three crocodilian genomes to illuminate the evolution of archosaurs and amniotes.</title>
        <authorList>
            <person name="St John J.A."/>
            <person name="Braun E.L."/>
            <person name="Isberg S.R."/>
            <person name="Miles L.G."/>
            <person name="Chong A.Y."/>
            <person name="Gongora J."/>
            <person name="Dalzell P."/>
            <person name="Moran C."/>
            <person name="Bed'hom B."/>
            <person name="Abzhanov A."/>
            <person name="Burgess S.C."/>
            <person name="Cooksey A.M."/>
            <person name="Castoe T.A."/>
            <person name="Crawford N.G."/>
            <person name="Densmore L.D."/>
            <person name="Drew J.C."/>
            <person name="Edwards S.V."/>
            <person name="Faircloth B.C."/>
            <person name="Fujita M.K."/>
            <person name="Greenwold M.J."/>
            <person name="Hoffmann F.G."/>
            <person name="Howard J.M."/>
            <person name="Iguchi T."/>
            <person name="Janes D.E."/>
            <person name="Khan S.Y."/>
            <person name="Kohno S."/>
            <person name="de Koning A.J."/>
            <person name="Lance S.L."/>
            <person name="McCarthy F.M."/>
            <person name="McCormack J.E."/>
            <person name="Merchant M.E."/>
            <person name="Peterson D.G."/>
            <person name="Pollock D.D."/>
            <person name="Pourmand N."/>
            <person name="Raney B.J."/>
            <person name="Roessler K.A."/>
            <person name="Sanford J.R."/>
            <person name="Sawyer R.H."/>
            <person name="Schmidt C.J."/>
            <person name="Triplett E.W."/>
            <person name="Tuberville T.D."/>
            <person name="Venegas-Anaya M."/>
            <person name="Howard J.T."/>
            <person name="Jarvis E.D."/>
            <person name="Guillette L.J.Jr."/>
            <person name="Glenn T.C."/>
            <person name="Green R.E."/>
            <person name="Ray D.A."/>
        </authorList>
    </citation>
    <scope>NUCLEOTIDE SEQUENCE [LARGE SCALE GENOMIC DNA]</scope>
    <source>
        <strain evidence="1">KSC_2009_1</strain>
    </source>
</reference>
<comment type="caution">
    <text evidence="1">The sequence shown here is derived from an EMBL/GenBank/DDBJ whole genome shotgun (WGS) entry which is preliminary data.</text>
</comment>
<evidence type="ECO:0000313" key="2">
    <source>
        <dbReference type="Proteomes" id="UP000050525"/>
    </source>
</evidence>
<evidence type="ECO:0008006" key="3">
    <source>
        <dbReference type="Google" id="ProtNLM"/>
    </source>
</evidence>
<dbReference type="EMBL" id="AKHW03004488">
    <property type="protein sequence ID" value="KYO29807.1"/>
    <property type="molecule type" value="Genomic_DNA"/>
</dbReference>
<dbReference type="InterPro" id="IPR036691">
    <property type="entry name" value="Endo/exonu/phosph_ase_sf"/>
</dbReference>
<dbReference type="AlphaFoldDB" id="A0A151MZ72"/>
<accession>A0A151MZ72</accession>